<feature type="transmembrane region" description="Helical" evidence="1">
    <location>
        <begin position="20"/>
        <end position="41"/>
    </location>
</feature>
<keyword evidence="1" id="KW-0472">Membrane</keyword>
<dbReference type="AlphaFoldDB" id="D3S2H8"/>
<keyword evidence="1" id="KW-0812">Transmembrane</keyword>
<dbReference type="KEGG" id="fpl:Ferp_0329"/>
<proteinExistence type="predicted"/>
<gene>
    <name evidence="2" type="ordered locus">Ferp_0329</name>
</gene>
<name>D3S2H8_FERPA</name>
<evidence type="ECO:0000313" key="2">
    <source>
        <dbReference type="EMBL" id="ADC64508.1"/>
    </source>
</evidence>
<dbReference type="Proteomes" id="UP000002613">
    <property type="component" value="Chromosome"/>
</dbReference>
<dbReference type="RefSeq" id="WP_012964855.1">
    <property type="nucleotide sequence ID" value="NC_013849.1"/>
</dbReference>
<evidence type="ECO:0000256" key="1">
    <source>
        <dbReference type="SAM" id="Phobius"/>
    </source>
</evidence>
<reference evidence="3" key="1">
    <citation type="submission" date="2010-02" db="EMBL/GenBank/DDBJ databases">
        <title>Complete sequence of Ferroglobus placidus DSM 10642.</title>
        <authorList>
            <consortium name="US DOE Joint Genome Institute"/>
            <person name="Lucas S."/>
            <person name="Copeland A."/>
            <person name="Lapidus A."/>
            <person name="Cheng J.-F."/>
            <person name="Bruce D."/>
            <person name="Goodwin L."/>
            <person name="Pitluck S."/>
            <person name="Saunders E."/>
            <person name="Brettin T."/>
            <person name="Detter J.C."/>
            <person name="Han C."/>
            <person name="Tapia R."/>
            <person name="Larimer F."/>
            <person name="Land M."/>
            <person name="Hauser L."/>
            <person name="Kyrpides N."/>
            <person name="Ivanova N."/>
            <person name="Holmes D."/>
            <person name="Lovley D."/>
            <person name="Kyrpides N."/>
            <person name="Anderson I.J."/>
            <person name="Woyke T."/>
        </authorList>
    </citation>
    <scope>NUCLEOTIDE SEQUENCE [LARGE SCALE GENOMIC DNA]</scope>
    <source>
        <strain evidence="3">DSM 10642 / AEDII12DO</strain>
    </source>
</reference>
<keyword evidence="3" id="KW-1185">Reference proteome</keyword>
<organism evidence="2 3">
    <name type="scientific">Ferroglobus placidus (strain DSM 10642 / AEDII12DO)</name>
    <dbReference type="NCBI Taxonomy" id="589924"/>
    <lineage>
        <taxon>Archaea</taxon>
        <taxon>Methanobacteriati</taxon>
        <taxon>Methanobacteriota</taxon>
        <taxon>Archaeoglobi</taxon>
        <taxon>Archaeoglobales</taxon>
        <taxon>Archaeoglobaceae</taxon>
        <taxon>Ferroglobus</taxon>
    </lineage>
</organism>
<sequence>MKVYKVKFGYIPDCSSGFGFILTYPVAVTVAAVIAAGYIYALARLGVIGSEEGEDKS</sequence>
<dbReference type="HOGENOM" id="CLU_2985513_0_0_2"/>
<dbReference type="EMBL" id="CP001899">
    <property type="protein sequence ID" value="ADC64508.1"/>
    <property type="molecule type" value="Genomic_DNA"/>
</dbReference>
<reference evidence="2 3" key="2">
    <citation type="journal article" date="2011" name="Stand. Genomic Sci.">
        <title>Complete genome sequence of Ferroglobus placidus AEDII12DO.</title>
        <authorList>
            <person name="Anderson I."/>
            <person name="Risso C."/>
            <person name="Holmes D."/>
            <person name="Lucas S."/>
            <person name="Copeland A."/>
            <person name="Lapidus A."/>
            <person name="Cheng J.F."/>
            <person name="Bruce D."/>
            <person name="Goodwin L."/>
            <person name="Pitluck S."/>
            <person name="Saunders E."/>
            <person name="Brettin T."/>
            <person name="Detter J.C."/>
            <person name="Han C."/>
            <person name="Tapia R."/>
            <person name="Larimer F."/>
            <person name="Land M."/>
            <person name="Hauser L."/>
            <person name="Woyke T."/>
            <person name="Lovley D."/>
            <person name="Kyrpides N."/>
            <person name="Ivanova N."/>
        </authorList>
    </citation>
    <scope>NUCLEOTIDE SEQUENCE [LARGE SCALE GENOMIC DNA]</scope>
    <source>
        <strain evidence="3">DSM 10642 / AEDII12DO</strain>
    </source>
</reference>
<evidence type="ECO:0000313" key="3">
    <source>
        <dbReference type="Proteomes" id="UP000002613"/>
    </source>
</evidence>
<keyword evidence="1" id="KW-1133">Transmembrane helix</keyword>
<dbReference type="PaxDb" id="589924-Ferp_0329"/>
<accession>D3S2H8</accession>
<dbReference type="GeneID" id="54763186"/>
<protein>
    <submittedName>
        <fullName evidence="2">Uncharacterized protein</fullName>
    </submittedName>
</protein>